<evidence type="ECO:0000313" key="1">
    <source>
        <dbReference type="EMBL" id="DAE16208.1"/>
    </source>
</evidence>
<name>A0A8S5QAZ9_9CAUD</name>
<sequence length="172" mass="19319">MRENNSLANVERFNAMQKWDYKRKVAHAQEMAEAFYSWAREHGKNVHLSVGGLDSITLHYFLESIGLPVTCISCSSLEGRGVQEVHKRIAQEMSAEYKDWMGDGEAPAFVFLKPLKNKVQVLQECGWPVISKEKAGKIALLQNPTPKKTPQFATLLSQVKRASMAVFAKVPV</sequence>
<proteinExistence type="predicted"/>
<organism evidence="1">
    <name type="scientific">Siphoviridae sp. ctdmY20</name>
    <dbReference type="NCBI Taxonomy" id="2825586"/>
    <lineage>
        <taxon>Viruses</taxon>
        <taxon>Duplodnaviria</taxon>
        <taxon>Heunggongvirae</taxon>
        <taxon>Uroviricota</taxon>
        <taxon>Caudoviricetes</taxon>
    </lineage>
</organism>
<reference evidence="1" key="1">
    <citation type="journal article" date="2021" name="Proc. Natl. Acad. Sci. U.S.A.">
        <title>A Catalog of Tens of Thousands of Viruses from Human Metagenomes Reveals Hidden Associations with Chronic Diseases.</title>
        <authorList>
            <person name="Tisza M.J."/>
            <person name="Buck C.B."/>
        </authorList>
    </citation>
    <scope>NUCLEOTIDE SEQUENCE</scope>
    <source>
        <strain evidence="1">CtdmY20</strain>
    </source>
</reference>
<dbReference type="EMBL" id="BK015617">
    <property type="protein sequence ID" value="DAE16208.1"/>
    <property type="molecule type" value="Genomic_DNA"/>
</dbReference>
<accession>A0A8S5QAZ9</accession>
<protein>
    <submittedName>
        <fullName evidence="1">Uncharacterized protein</fullName>
    </submittedName>
</protein>